<dbReference type="PROSITE" id="PS52016">
    <property type="entry name" value="TONB_DEPENDENT_REC_3"/>
    <property type="match status" value="1"/>
</dbReference>
<keyword evidence="7 13" id="KW-0798">TonB box</keyword>
<feature type="chain" id="PRO_5020822313" evidence="14">
    <location>
        <begin position="25"/>
        <end position="759"/>
    </location>
</feature>
<evidence type="ECO:0000256" key="11">
    <source>
        <dbReference type="PROSITE-ProRule" id="PRU01360"/>
    </source>
</evidence>
<comment type="caution">
    <text evidence="17">The sequence shown here is derived from an EMBL/GenBank/DDBJ whole genome shotgun (WGS) entry which is preliminary data.</text>
</comment>
<reference evidence="17 18" key="1">
    <citation type="submission" date="2019-03" db="EMBL/GenBank/DDBJ databases">
        <title>Genome sequence of Thiobacillaceae bacterium LSR1, a sulfur-oxidizing bacterium isolated from freshwater sediment.</title>
        <authorList>
            <person name="Li S."/>
        </authorList>
    </citation>
    <scope>NUCLEOTIDE SEQUENCE [LARGE SCALE GENOMIC DNA]</scope>
    <source>
        <strain evidence="17 18">LSR1</strain>
    </source>
</reference>
<feature type="domain" description="TonB-dependent receptor plug" evidence="16">
    <location>
        <begin position="50"/>
        <end position="149"/>
    </location>
</feature>
<sequence>MHNTSTPRRLTLLVLAAIASPAWAGDDSYALEEVVVSGQRMAEALPEAATLTSEQIATLKPATSDTASLLRDVPGVSLYGAGGVSSLPVVHGLADDRLRTLVDGADTISTCPNHMNPALSYIDPSQVADAKVYAGVTPVSVGGDSTGGTVVVNSAAPEFASAGSGLLTKGELGAFYRSNGHASGANAAVTLAGENLSIRYSGATAKSDNYKAGGDFKDYLFTGRIGHTLPYDEVGSTAYKSIDQSLDIALRGGAHLLDLKLSRQHIPYENFANQRMDLTGNDSDKVNLSYTGLFGWGTLKARVYHEETEHAMDFGADKRFWYGSASGGSTATDGTPCSPIGSTCAAGMPMNAESRTNGLALSAELPVSENDVVRIGSELQFYRLDDWWPPSGGGMWPGTFWNINNGTRDRYALFGEWEAKLDERWTTLLGVRHEIVKADTDDVEGYCTVAPCGGSQLTDSAAFNALDRKRTDHNWDLTGLARYTPDATHSYEIGLAQKTRSPNLYELYPWSTWTMAAVMNNFVGDGNGYVGNPDLDPEVAHTVSFAADWHDAGNRAWGVRIAPYYTHVRDYIDAQCRPGTTCTAGKFNVLQYVNQTARLYGVDLSGHARVAQDTGYGDFTLSGLVNYVRGKNTDTDDGLYNVMPLNAKLALTQNLGRWTGTLEAQFVAGKHDVSAARNEIETGGYSLFNLRGSYQWQHLRLDVGVDNLFDRYYDLPLGGAYVGQGTTMAINPPVGNYPQWGTAVPGPGRSLYVGLSARF</sequence>
<evidence type="ECO:0000259" key="15">
    <source>
        <dbReference type="Pfam" id="PF00593"/>
    </source>
</evidence>
<dbReference type="InterPro" id="IPR036942">
    <property type="entry name" value="Beta-barrel_TonB_sf"/>
</dbReference>
<evidence type="ECO:0000256" key="5">
    <source>
        <dbReference type="ARBA" id="ARBA00022692"/>
    </source>
</evidence>
<dbReference type="Proteomes" id="UP000295443">
    <property type="component" value="Unassembled WGS sequence"/>
</dbReference>
<dbReference type="Gene3D" id="2.170.130.10">
    <property type="entry name" value="TonB-dependent receptor, plug domain"/>
    <property type="match status" value="1"/>
</dbReference>
<feature type="signal peptide" evidence="14">
    <location>
        <begin position="1"/>
        <end position="24"/>
    </location>
</feature>
<dbReference type="GO" id="GO:0015344">
    <property type="term" value="F:siderophore uptake transmembrane transporter activity"/>
    <property type="evidence" value="ECO:0007669"/>
    <property type="project" value="TreeGrafter"/>
</dbReference>
<dbReference type="EMBL" id="SJZB01000030">
    <property type="protein sequence ID" value="TCJ15100.1"/>
    <property type="molecule type" value="Genomic_DNA"/>
</dbReference>
<dbReference type="GO" id="GO:0009279">
    <property type="term" value="C:cell outer membrane"/>
    <property type="evidence" value="ECO:0007669"/>
    <property type="project" value="UniProtKB-SubCell"/>
</dbReference>
<dbReference type="InterPro" id="IPR037066">
    <property type="entry name" value="Plug_dom_sf"/>
</dbReference>
<dbReference type="InterPro" id="IPR039426">
    <property type="entry name" value="TonB-dep_rcpt-like"/>
</dbReference>
<keyword evidence="9 17" id="KW-0675">Receptor</keyword>
<evidence type="ECO:0000256" key="7">
    <source>
        <dbReference type="ARBA" id="ARBA00023077"/>
    </source>
</evidence>
<keyword evidence="18" id="KW-1185">Reference proteome</keyword>
<proteinExistence type="inferred from homology"/>
<keyword evidence="8 11" id="KW-0472">Membrane</keyword>
<evidence type="ECO:0000256" key="8">
    <source>
        <dbReference type="ARBA" id="ARBA00023136"/>
    </source>
</evidence>
<evidence type="ECO:0000256" key="9">
    <source>
        <dbReference type="ARBA" id="ARBA00023170"/>
    </source>
</evidence>
<dbReference type="InterPro" id="IPR000531">
    <property type="entry name" value="Beta-barrel_TonB"/>
</dbReference>
<dbReference type="PANTHER" id="PTHR30069:SF49">
    <property type="entry name" value="OUTER MEMBRANE PROTEIN C"/>
    <property type="match status" value="1"/>
</dbReference>
<evidence type="ECO:0000256" key="3">
    <source>
        <dbReference type="ARBA" id="ARBA00022448"/>
    </source>
</evidence>
<dbReference type="Gene3D" id="2.40.170.20">
    <property type="entry name" value="TonB-dependent receptor, beta-barrel domain"/>
    <property type="match status" value="1"/>
</dbReference>
<organism evidence="17 18">
    <name type="scientific">Parasulfuritortus cantonensis</name>
    <dbReference type="NCBI Taxonomy" id="2528202"/>
    <lineage>
        <taxon>Bacteria</taxon>
        <taxon>Pseudomonadati</taxon>
        <taxon>Pseudomonadota</taxon>
        <taxon>Betaproteobacteria</taxon>
        <taxon>Nitrosomonadales</taxon>
        <taxon>Thiobacillaceae</taxon>
        <taxon>Parasulfuritortus</taxon>
    </lineage>
</organism>
<evidence type="ECO:0000256" key="14">
    <source>
        <dbReference type="SAM" id="SignalP"/>
    </source>
</evidence>
<keyword evidence="6 14" id="KW-0732">Signal</keyword>
<comment type="similarity">
    <text evidence="2 11 13">Belongs to the TonB-dependent receptor family.</text>
</comment>
<keyword evidence="10 11" id="KW-0998">Cell outer membrane</keyword>
<evidence type="ECO:0000256" key="10">
    <source>
        <dbReference type="ARBA" id="ARBA00023237"/>
    </source>
</evidence>
<dbReference type="Pfam" id="PF00593">
    <property type="entry name" value="TonB_dep_Rec_b-barrel"/>
    <property type="match status" value="1"/>
</dbReference>
<dbReference type="PANTHER" id="PTHR30069">
    <property type="entry name" value="TONB-DEPENDENT OUTER MEMBRANE RECEPTOR"/>
    <property type="match status" value="1"/>
</dbReference>
<protein>
    <submittedName>
        <fullName evidence="17">TonB-dependent receptor</fullName>
    </submittedName>
</protein>
<dbReference type="AlphaFoldDB" id="A0A4R1BDF2"/>
<dbReference type="InterPro" id="IPR010917">
    <property type="entry name" value="TonB_rcpt_CS"/>
</dbReference>
<evidence type="ECO:0000313" key="17">
    <source>
        <dbReference type="EMBL" id="TCJ15100.1"/>
    </source>
</evidence>
<feature type="short sequence motif" description="TonB C-terminal box" evidence="12">
    <location>
        <begin position="742"/>
        <end position="759"/>
    </location>
</feature>
<dbReference type="PROSITE" id="PS01156">
    <property type="entry name" value="TONB_DEPENDENT_REC_2"/>
    <property type="match status" value="1"/>
</dbReference>
<evidence type="ECO:0000256" key="2">
    <source>
        <dbReference type="ARBA" id="ARBA00009810"/>
    </source>
</evidence>
<comment type="subcellular location">
    <subcellularLocation>
        <location evidence="1 11">Cell outer membrane</location>
        <topology evidence="1 11">Multi-pass membrane protein</topology>
    </subcellularLocation>
</comment>
<evidence type="ECO:0000256" key="12">
    <source>
        <dbReference type="PROSITE-ProRule" id="PRU10144"/>
    </source>
</evidence>
<keyword evidence="3 11" id="KW-0813">Transport</keyword>
<dbReference type="OrthoDB" id="5332150at2"/>
<dbReference type="InterPro" id="IPR012910">
    <property type="entry name" value="Plug_dom"/>
</dbReference>
<accession>A0A4R1BDF2</accession>
<dbReference type="GO" id="GO:0044718">
    <property type="term" value="P:siderophore transmembrane transport"/>
    <property type="evidence" value="ECO:0007669"/>
    <property type="project" value="TreeGrafter"/>
</dbReference>
<dbReference type="Pfam" id="PF07715">
    <property type="entry name" value="Plug"/>
    <property type="match status" value="1"/>
</dbReference>
<keyword evidence="5 11" id="KW-0812">Transmembrane</keyword>
<feature type="domain" description="TonB-dependent receptor-like beta-barrel" evidence="15">
    <location>
        <begin position="259"/>
        <end position="708"/>
    </location>
</feature>
<evidence type="ECO:0000259" key="16">
    <source>
        <dbReference type="Pfam" id="PF07715"/>
    </source>
</evidence>
<evidence type="ECO:0000256" key="6">
    <source>
        <dbReference type="ARBA" id="ARBA00022729"/>
    </source>
</evidence>
<keyword evidence="4 11" id="KW-1134">Transmembrane beta strand</keyword>
<dbReference type="SUPFAM" id="SSF56935">
    <property type="entry name" value="Porins"/>
    <property type="match status" value="1"/>
</dbReference>
<gene>
    <name evidence="17" type="ORF">EZJ19_08020</name>
</gene>
<evidence type="ECO:0000256" key="13">
    <source>
        <dbReference type="RuleBase" id="RU003357"/>
    </source>
</evidence>
<evidence type="ECO:0000313" key="18">
    <source>
        <dbReference type="Proteomes" id="UP000295443"/>
    </source>
</evidence>
<dbReference type="RefSeq" id="WP_131446408.1">
    <property type="nucleotide sequence ID" value="NZ_SJZB01000030.1"/>
</dbReference>
<name>A0A4R1BDF2_9PROT</name>
<evidence type="ECO:0000256" key="1">
    <source>
        <dbReference type="ARBA" id="ARBA00004571"/>
    </source>
</evidence>
<evidence type="ECO:0000256" key="4">
    <source>
        <dbReference type="ARBA" id="ARBA00022452"/>
    </source>
</evidence>